<evidence type="ECO:0000313" key="2">
    <source>
        <dbReference type="EMBL" id="EEG49961.1"/>
    </source>
</evidence>
<accession>C0CJV2</accession>
<sequence>MKIRLHNERWFGTYYLYRKYNLKKEIENMKKMKNLLLCSGMVLVLALAAGCGDASEKDDQNGTVTEDQETTDETTDENDTMDENTTEGTTDKDTDKDVDTPSEDLGDGVKDLGDGVGDAVEDVGDAVGDAFDGEDDGTTTDDNKTTKETKDNNVAE</sequence>
<feature type="compositionally biased region" description="Acidic residues" evidence="1">
    <location>
        <begin position="66"/>
        <end position="85"/>
    </location>
</feature>
<evidence type="ECO:0000313" key="3">
    <source>
        <dbReference type="Proteomes" id="UP000003100"/>
    </source>
</evidence>
<dbReference type="EMBL" id="ACBZ01000049">
    <property type="protein sequence ID" value="EEG49961.1"/>
    <property type="molecule type" value="Genomic_DNA"/>
</dbReference>
<reference evidence="2 3" key="2">
    <citation type="submission" date="2009-02" db="EMBL/GenBank/DDBJ databases">
        <title>Draft genome sequence of Blautia hydrogenotrophica DSM 10507 (Ruminococcus hydrogenotrophicus DSM 10507).</title>
        <authorList>
            <person name="Sudarsanam P."/>
            <person name="Ley R."/>
            <person name="Guruge J."/>
            <person name="Turnbaugh P.J."/>
            <person name="Mahowald M."/>
            <person name="Liep D."/>
            <person name="Gordon J."/>
        </authorList>
    </citation>
    <scope>NUCLEOTIDE SEQUENCE [LARGE SCALE GENOMIC DNA]</scope>
    <source>
        <strain evidence="3">DSM 10507 / JCM 14656 / S5a33</strain>
    </source>
</reference>
<reference evidence="2 3" key="1">
    <citation type="submission" date="2009-01" db="EMBL/GenBank/DDBJ databases">
        <authorList>
            <person name="Fulton L."/>
            <person name="Clifton S."/>
            <person name="Fulton B."/>
            <person name="Xu J."/>
            <person name="Minx P."/>
            <person name="Pepin K.H."/>
            <person name="Johnson M."/>
            <person name="Bhonagiri V."/>
            <person name="Nash W.E."/>
            <person name="Mardis E.R."/>
            <person name="Wilson R.K."/>
        </authorList>
    </citation>
    <scope>NUCLEOTIDE SEQUENCE [LARGE SCALE GENOMIC DNA]</scope>
    <source>
        <strain evidence="3">DSM 10507 / JCM 14656 / S5a33</strain>
    </source>
</reference>
<feature type="region of interest" description="Disordered" evidence="1">
    <location>
        <begin position="52"/>
        <end position="156"/>
    </location>
</feature>
<feature type="compositionally biased region" description="Basic and acidic residues" evidence="1">
    <location>
        <begin position="141"/>
        <end position="156"/>
    </location>
</feature>
<dbReference type="PATRIC" id="fig|476272.21.peg.2468"/>
<dbReference type="AlphaFoldDB" id="C0CJV2"/>
<dbReference type="HOGENOM" id="CLU_1683209_0_0_9"/>
<name>C0CJV2_BLAHS</name>
<evidence type="ECO:0000256" key="1">
    <source>
        <dbReference type="SAM" id="MobiDB-lite"/>
    </source>
</evidence>
<dbReference type="eggNOG" id="ENOG5033RVF">
    <property type="taxonomic scope" value="Bacteria"/>
</dbReference>
<proteinExistence type="predicted"/>
<gene>
    <name evidence="2" type="ORF">RUMHYD_01122</name>
</gene>
<dbReference type="Proteomes" id="UP000003100">
    <property type="component" value="Unassembled WGS sequence"/>
</dbReference>
<feature type="compositionally biased region" description="Basic and acidic residues" evidence="1">
    <location>
        <begin position="89"/>
        <end position="99"/>
    </location>
</feature>
<protein>
    <submittedName>
        <fullName evidence="2">Uncharacterized protein</fullName>
    </submittedName>
</protein>
<organism evidence="2 3">
    <name type="scientific">Blautia hydrogenotrophica (strain DSM 10507 / JCM 14656 / S5a33)</name>
    <name type="common">Ruminococcus hydrogenotrophicus</name>
    <dbReference type="NCBI Taxonomy" id="476272"/>
    <lineage>
        <taxon>Bacteria</taxon>
        <taxon>Bacillati</taxon>
        <taxon>Bacillota</taxon>
        <taxon>Clostridia</taxon>
        <taxon>Lachnospirales</taxon>
        <taxon>Lachnospiraceae</taxon>
        <taxon>Blautia</taxon>
    </lineage>
</organism>
<keyword evidence="3" id="KW-1185">Reference proteome</keyword>
<comment type="caution">
    <text evidence="2">The sequence shown here is derived from an EMBL/GenBank/DDBJ whole genome shotgun (WGS) entry which is preliminary data.</text>
</comment>